<keyword evidence="2" id="KW-1185">Reference proteome</keyword>
<dbReference type="OrthoDB" id="190864at2157"/>
<organism evidence="1 2">
    <name type="scientific">Salinigranum rubrum</name>
    <dbReference type="NCBI Taxonomy" id="755307"/>
    <lineage>
        <taxon>Archaea</taxon>
        <taxon>Methanobacteriati</taxon>
        <taxon>Methanobacteriota</taxon>
        <taxon>Stenosarchaea group</taxon>
        <taxon>Halobacteria</taxon>
        <taxon>Halobacteriales</taxon>
        <taxon>Haloferacaceae</taxon>
        <taxon>Salinigranum</taxon>
    </lineage>
</organism>
<evidence type="ECO:0000313" key="2">
    <source>
        <dbReference type="Proteomes" id="UP000236584"/>
    </source>
</evidence>
<dbReference type="AlphaFoldDB" id="A0A2I8VRY0"/>
<dbReference type="EMBL" id="CP026314">
    <property type="protein sequence ID" value="AUV84681.1"/>
    <property type="molecule type" value="Genomic_DNA"/>
</dbReference>
<reference evidence="1 2" key="1">
    <citation type="submission" date="2018-01" db="EMBL/GenBank/DDBJ databases">
        <title>Complete genome sequence of Salinigranum rubrum GX10T, an extremely halophilic archaeon isolated from a marine solar saltern.</title>
        <authorList>
            <person name="Han S."/>
        </authorList>
    </citation>
    <scope>NUCLEOTIDE SEQUENCE [LARGE SCALE GENOMIC DNA]</scope>
    <source>
        <strain evidence="1 2">GX10</strain>
        <plasmid evidence="2">Plasmid unnamed5</plasmid>
    </source>
</reference>
<dbReference type="Proteomes" id="UP000236584">
    <property type="component" value="Plasmid unnamed5"/>
</dbReference>
<keyword evidence="1" id="KW-0614">Plasmid</keyword>
<accession>A0A2I8VRY0</accession>
<gene>
    <name evidence="1" type="ORF">C2R22_24435</name>
</gene>
<protein>
    <recommendedName>
        <fullName evidence="3">PD(D/E)XK endonuclease domain-containing protein</fullName>
    </recommendedName>
</protein>
<proteinExistence type="predicted"/>
<evidence type="ECO:0000313" key="1">
    <source>
        <dbReference type="EMBL" id="AUV84681.1"/>
    </source>
</evidence>
<dbReference type="RefSeq" id="WP_103428359.1">
    <property type="nucleotide sequence ID" value="NZ_CP026314.1"/>
</dbReference>
<dbReference type="InterPro" id="IPR058715">
    <property type="entry name" value="PDDEXK_nuclease-rel"/>
</dbReference>
<geneLocation type="plasmid" evidence="1 2">
    <name>unnamed5</name>
</geneLocation>
<dbReference type="Pfam" id="PF25941">
    <property type="entry name" value="PDDEXK_16"/>
    <property type="match status" value="1"/>
</dbReference>
<sequence>MSRAQNADVGAAGEQRASEWRPELALVDDAADHRVDGHLTEDVVAEIGAVETVVAPARTPVEVKTVALRKRDGSYSRRGELHIRAANHAALLDGNGEYIVVIYEGDRADPDALDWVRTVMIPARTVDAHITAWCEDRQYGLEIARVPWPRLLDIEQTEALADDDELVGPATETDEVVA</sequence>
<dbReference type="GeneID" id="35595313"/>
<name>A0A2I8VRY0_9EURY</name>
<evidence type="ECO:0008006" key="3">
    <source>
        <dbReference type="Google" id="ProtNLM"/>
    </source>
</evidence>
<dbReference type="KEGG" id="srub:C2R22_24435"/>